<evidence type="ECO:0000256" key="4">
    <source>
        <dbReference type="ARBA" id="ARBA00023136"/>
    </source>
</evidence>
<dbReference type="PANTHER" id="PTHR33048:SF165">
    <property type="entry name" value="INTEGRAL MEMBRANE PROTEIN"/>
    <property type="match status" value="1"/>
</dbReference>
<comment type="subcellular location">
    <subcellularLocation>
        <location evidence="1">Membrane</location>
        <topology evidence="1">Multi-pass membrane protein</topology>
    </subcellularLocation>
</comment>
<dbReference type="InterPro" id="IPR049326">
    <property type="entry name" value="Rhodopsin_dom_fungi"/>
</dbReference>
<keyword evidence="10" id="KW-1185">Reference proteome</keyword>
<evidence type="ECO:0000256" key="3">
    <source>
        <dbReference type="ARBA" id="ARBA00022989"/>
    </source>
</evidence>
<comment type="caution">
    <text evidence="9">The sequence shown here is derived from an EMBL/GenBank/DDBJ whole genome shotgun (WGS) entry which is preliminary data.</text>
</comment>
<evidence type="ECO:0000256" key="6">
    <source>
        <dbReference type="SAM" id="MobiDB-lite"/>
    </source>
</evidence>
<organism evidence="9 10">
    <name type="scientific">Elsinoe australis</name>
    <dbReference type="NCBI Taxonomy" id="40998"/>
    <lineage>
        <taxon>Eukaryota</taxon>
        <taxon>Fungi</taxon>
        <taxon>Dikarya</taxon>
        <taxon>Ascomycota</taxon>
        <taxon>Pezizomycotina</taxon>
        <taxon>Dothideomycetes</taxon>
        <taxon>Dothideomycetidae</taxon>
        <taxon>Myriangiales</taxon>
        <taxon>Elsinoaceae</taxon>
        <taxon>Elsinoe</taxon>
    </lineage>
</organism>
<feature type="transmembrane region" description="Helical" evidence="7">
    <location>
        <begin position="62"/>
        <end position="87"/>
    </location>
</feature>
<dbReference type="EMBL" id="NHZQ01000331">
    <property type="protein sequence ID" value="PSK42881.1"/>
    <property type="molecule type" value="Genomic_DNA"/>
</dbReference>
<accession>A0A2P7Z3V2</accession>
<feature type="transmembrane region" description="Helical" evidence="7">
    <location>
        <begin position="107"/>
        <end position="129"/>
    </location>
</feature>
<keyword evidence="3 7" id="KW-1133">Transmembrane helix</keyword>
<comment type="similarity">
    <text evidence="5">Belongs to the SAT4 family.</text>
</comment>
<feature type="region of interest" description="Disordered" evidence="6">
    <location>
        <begin position="297"/>
        <end position="319"/>
    </location>
</feature>
<feature type="transmembrane region" description="Helical" evidence="7">
    <location>
        <begin position="191"/>
        <end position="213"/>
    </location>
</feature>
<dbReference type="InterPro" id="IPR052337">
    <property type="entry name" value="SAT4-like"/>
</dbReference>
<name>A0A2P7Z3V2_9PEZI</name>
<feature type="transmembrane region" description="Helical" evidence="7">
    <location>
        <begin position="259"/>
        <end position="279"/>
    </location>
</feature>
<sequence>MFLDTRGIEPRTLERRIDNQAYGGLGPMLLGISWTECVIATILVLLRAYGARYRAGALRWDFVFVAAGTVLGIVTQVLFVFACLNGVGDHVKNLSYPQLFASLKYSWIGVVIGLVATTVAKLGIIALLLQVATPAQKKRKAFLWALAVFICIVGIAQMTITLTQCSPTDRLWYRTKPGNCDRTHFAAQFGYFQGATAIFADIVLAFYPVTIVWNLQASWRVKAGFCVLMAGGILPATAAIIRTYYIKRLENPKDFTWEFVPFLSWACTELWFVIILGSIPPLRPLFKRWFGKVKSNLTESGNPTSKSTKTGTHRGTYPLQSVNAHGSKNQFSAHVMTNMDGSSEENILASSMKEQAETIVVSKEYTVELER</sequence>
<feature type="transmembrane region" description="Helical" evidence="7">
    <location>
        <begin position="28"/>
        <end position="50"/>
    </location>
</feature>
<feature type="compositionally biased region" description="Polar residues" evidence="6">
    <location>
        <begin position="297"/>
        <end position="310"/>
    </location>
</feature>
<protein>
    <recommendedName>
        <fullName evidence="8">Rhodopsin domain-containing protein</fullName>
    </recommendedName>
</protein>
<dbReference type="Proteomes" id="UP000243723">
    <property type="component" value="Unassembled WGS sequence"/>
</dbReference>
<dbReference type="GO" id="GO:0016020">
    <property type="term" value="C:membrane"/>
    <property type="evidence" value="ECO:0007669"/>
    <property type="project" value="UniProtKB-SubCell"/>
</dbReference>
<gene>
    <name evidence="9" type="ORF">B9Z65_6835</name>
</gene>
<dbReference type="STRING" id="40998.A0A2P7Z3V2"/>
<dbReference type="PANTHER" id="PTHR33048">
    <property type="entry name" value="PTH11-LIKE INTEGRAL MEMBRANE PROTEIN (AFU_ORTHOLOGUE AFUA_5G11245)"/>
    <property type="match status" value="1"/>
</dbReference>
<feature type="domain" description="Rhodopsin" evidence="8">
    <location>
        <begin position="50"/>
        <end position="288"/>
    </location>
</feature>
<evidence type="ECO:0000313" key="9">
    <source>
        <dbReference type="EMBL" id="PSK42881.1"/>
    </source>
</evidence>
<dbReference type="AlphaFoldDB" id="A0A2P7Z3V2"/>
<evidence type="ECO:0000256" key="7">
    <source>
        <dbReference type="SAM" id="Phobius"/>
    </source>
</evidence>
<evidence type="ECO:0000256" key="5">
    <source>
        <dbReference type="ARBA" id="ARBA00038359"/>
    </source>
</evidence>
<evidence type="ECO:0000259" key="8">
    <source>
        <dbReference type="Pfam" id="PF20684"/>
    </source>
</evidence>
<reference evidence="9 10" key="1">
    <citation type="submission" date="2017-05" db="EMBL/GenBank/DDBJ databases">
        <title>Draft genome sequence of Elsinoe australis.</title>
        <authorList>
            <person name="Cheng Q."/>
        </authorList>
    </citation>
    <scope>NUCLEOTIDE SEQUENCE [LARGE SCALE GENOMIC DNA]</scope>
    <source>
        <strain evidence="9 10">NL1</strain>
    </source>
</reference>
<evidence type="ECO:0000313" key="10">
    <source>
        <dbReference type="Proteomes" id="UP000243723"/>
    </source>
</evidence>
<proteinExistence type="inferred from homology"/>
<keyword evidence="4 7" id="KW-0472">Membrane</keyword>
<feature type="transmembrane region" description="Helical" evidence="7">
    <location>
        <begin position="225"/>
        <end position="247"/>
    </location>
</feature>
<feature type="transmembrane region" description="Helical" evidence="7">
    <location>
        <begin position="141"/>
        <end position="162"/>
    </location>
</feature>
<keyword evidence="2 7" id="KW-0812">Transmembrane</keyword>
<evidence type="ECO:0000256" key="1">
    <source>
        <dbReference type="ARBA" id="ARBA00004141"/>
    </source>
</evidence>
<dbReference type="Pfam" id="PF20684">
    <property type="entry name" value="Fung_rhodopsin"/>
    <property type="match status" value="1"/>
</dbReference>
<evidence type="ECO:0000256" key="2">
    <source>
        <dbReference type="ARBA" id="ARBA00022692"/>
    </source>
</evidence>
<dbReference type="OrthoDB" id="3934549at2759"/>